<name>A0A4Y9LCB1_9BRAD</name>
<evidence type="ECO:0000256" key="1">
    <source>
        <dbReference type="ARBA" id="ARBA00007734"/>
    </source>
</evidence>
<evidence type="ECO:0000256" key="4">
    <source>
        <dbReference type="SAM" id="MobiDB-lite"/>
    </source>
</evidence>
<dbReference type="SUPFAM" id="SSF48435">
    <property type="entry name" value="Bacterial muramidases"/>
    <property type="match status" value="1"/>
</dbReference>
<dbReference type="Pfam" id="PF01464">
    <property type="entry name" value="SLT"/>
    <property type="match status" value="1"/>
</dbReference>
<organism evidence="6 7">
    <name type="scientific">Bradyrhizobium frederickii</name>
    <dbReference type="NCBI Taxonomy" id="2560054"/>
    <lineage>
        <taxon>Bacteria</taxon>
        <taxon>Pseudomonadati</taxon>
        <taxon>Pseudomonadota</taxon>
        <taxon>Alphaproteobacteria</taxon>
        <taxon>Hyphomicrobiales</taxon>
        <taxon>Nitrobacteraceae</taxon>
        <taxon>Bradyrhizobium</taxon>
    </lineage>
</organism>
<reference evidence="6 7" key="1">
    <citation type="submission" date="2019-03" db="EMBL/GenBank/DDBJ databases">
        <title>Bradyrhizobium strains diversity isolated from Chamaecrista fasciculata.</title>
        <authorList>
            <person name="Urquiaga M.C.O."/>
            <person name="Hungria M."/>
            <person name="Delamuta J.R.M."/>
        </authorList>
    </citation>
    <scope>NUCLEOTIDE SEQUENCE [LARGE SCALE GENOMIC DNA]</scope>
    <source>
        <strain evidence="6 7">CNPSo 3424</strain>
    </source>
</reference>
<feature type="compositionally biased region" description="Basic and acidic residues" evidence="4">
    <location>
        <begin position="1"/>
        <end position="14"/>
    </location>
</feature>
<keyword evidence="7" id="KW-1185">Reference proteome</keyword>
<dbReference type="OrthoDB" id="9815002at2"/>
<dbReference type="PANTHER" id="PTHR37423">
    <property type="entry name" value="SOLUBLE LYTIC MUREIN TRANSGLYCOSYLASE-RELATED"/>
    <property type="match status" value="1"/>
</dbReference>
<comment type="caution">
    <text evidence="6">The sequence shown here is derived from an EMBL/GenBank/DDBJ whole genome shotgun (WGS) entry which is preliminary data.</text>
</comment>
<dbReference type="InterPro" id="IPR008939">
    <property type="entry name" value="Lytic_TGlycosylase_superhlx_U"/>
</dbReference>
<dbReference type="GO" id="GO:0004553">
    <property type="term" value="F:hydrolase activity, hydrolyzing O-glycosyl compounds"/>
    <property type="evidence" value="ECO:0007669"/>
    <property type="project" value="InterPro"/>
</dbReference>
<dbReference type="Gene3D" id="1.25.20.10">
    <property type="entry name" value="Bacterial muramidases"/>
    <property type="match status" value="1"/>
</dbReference>
<dbReference type="Proteomes" id="UP000298225">
    <property type="component" value="Unassembled WGS sequence"/>
</dbReference>
<feature type="region of interest" description="Disordered" evidence="4">
    <location>
        <begin position="1"/>
        <end position="38"/>
    </location>
</feature>
<keyword evidence="3" id="KW-0732">Signal</keyword>
<dbReference type="GO" id="GO:0042597">
    <property type="term" value="C:periplasmic space"/>
    <property type="evidence" value="ECO:0007669"/>
    <property type="project" value="InterPro"/>
</dbReference>
<dbReference type="EMBL" id="SPQU01000003">
    <property type="protein sequence ID" value="TFV40569.1"/>
    <property type="molecule type" value="Genomic_DNA"/>
</dbReference>
<accession>A0A4Y9LCB1</accession>
<dbReference type="InterPro" id="IPR023346">
    <property type="entry name" value="Lysozyme-like_dom_sf"/>
</dbReference>
<comment type="similarity">
    <text evidence="1">Belongs to the transglycosylase Slt family.</text>
</comment>
<dbReference type="CDD" id="cd13401">
    <property type="entry name" value="Slt70-like"/>
    <property type="match status" value="1"/>
</dbReference>
<dbReference type="AlphaFoldDB" id="A0A4Y9LCB1"/>
<feature type="domain" description="Transglycosylase SLT" evidence="5">
    <location>
        <begin position="509"/>
        <end position="610"/>
    </location>
</feature>
<comment type="similarity">
    <text evidence="2">Belongs to the virb1 family.</text>
</comment>
<evidence type="ECO:0000259" key="5">
    <source>
        <dbReference type="Pfam" id="PF01464"/>
    </source>
</evidence>
<evidence type="ECO:0000313" key="6">
    <source>
        <dbReference type="EMBL" id="TFV40569.1"/>
    </source>
</evidence>
<dbReference type="Gene3D" id="1.10.530.10">
    <property type="match status" value="1"/>
</dbReference>
<dbReference type="PANTHER" id="PTHR37423:SF2">
    <property type="entry name" value="MEMBRANE-BOUND LYTIC MUREIN TRANSGLYCOSYLASE C"/>
    <property type="match status" value="1"/>
</dbReference>
<proteinExistence type="inferred from homology"/>
<evidence type="ECO:0000313" key="7">
    <source>
        <dbReference type="Proteomes" id="UP000298225"/>
    </source>
</evidence>
<gene>
    <name evidence="6" type="ORF">E4K66_06845</name>
</gene>
<sequence length="665" mass="73365">MDKRGVAFPDRCETSRVQPSRSRPLLAHPTGDAPSAAGLGSLKETIRLARHGRAETAMERSERIRDRASRKLAKWVILRSNDDAIDFDRYASFMRANPSWPSLDLFRRRAEARLWFDRREPGTVLTFFSRREPLGPLGKLALARALSERGGQAAARKYVRSAWHNGWFSSPLEAQILVRFGHLLTAADHRARMDSRLYANDIIGALRAANRLTAADRAIVKARAAVIRNAKTSSALLDAASLTAGADPAFLFTRIQWLRRNDRIEKAAQLLLSGGPRLSVADHADTWWVERRILVRRLLDDGKVQLAYRIARDTASPSRESLRVDQSFTAGWIALRFLNDPNLAAPHFARISGKTTHPTSLARAAYWLGRAAEAGGHSKKARGYYAAASRRGSAYYGQLASARLGYRDLSLPQPPGLGPKERARLSKNDLVRAVELLYATGNSDLVIPFVADVGRTADIGLLAFMAETVAKRRDARATLAVGKSALARGLALDRYAFPNFGLPNYASVGSKAAASLVYAVARAESAFDRRAQSAAKASGLMQVTPAAGRTIARRLGIAFDRGRLRTDPAYNVQLGSAELADLLKTYDGNHVLALSATIRGRAKQWIARYGDPRDPTVDVIDWVERIPFTETRIYVQRVMENLQVYRSSFDERAPPGIEADMPGAY</sequence>
<dbReference type="SUPFAM" id="SSF53955">
    <property type="entry name" value="Lysozyme-like"/>
    <property type="match status" value="1"/>
</dbReference>
<evidence type="ECO:0000256" key="2">
    <source>
        <dbReference type="ARBA" id="ARBA00009387"/>
    </source>
</evidence>
<protein>
    <submittedName>
        <fullName evidence="6">Lytic transglycosylase domain-containing protein</fullName>
    </submittedName>
</protein>
<evidence type="ECO:0000256" key="3">
    <source>
        <dbReference type="ARBA" id="ARBA00022729"/>
    </source>
</evidence>
<dbReference type="InterPro" id="IPR008258">
    <property type="entry name" value="Transglycosylase_SLT_dom_1"/>
</dbReference>